<protein>
    <submittedName>
        <fullName evidence="5">Putative ankyrin repeat protein</fullName>
    </submittedName>
</protein>
<dbReference type="PANTHER" id="PTHR24198">
    <property type="entry name" value="ANKYRIN REPEAT AND PROTEIN KINASE DOMAIN-CONTAINING PROTEIN"/>
    <property type="match status" value="1"/>
</dbReference>
<accession>A0A1W2TNE0</accession>
<sequence length="2231" mass="251291">MDPVSISGSVAGIVALAGTVFSLAVKYIKDVKDAPKDAKDLLGEVKQFSVLLHQLSLVARELEITTSPEQSSLQDSANLRFQHIYECQNVLNRVEVGLKKATKNLDSSSTRTKIQTHLLWPFSSGETKKIIESIQRQKQTINIALSANSYTRLALCLSNQEAASQRQEETSQRLGGIEDGVKKIIETDTKIFIDRQRREVLNFFGKFVNPWDEFERVQQLRHPMTGLWLTESTEFKDWIGMPGSRRWISGIPGAGKSVLAGLIIQECLKLSSVNVRKATTYFFCTYRDQATHSARNLISSLASQLARQDEEAFQILEEDHQELYSQKPLAAEPSLGRLLKSFERMCRLFDQVFVIVDGLDECDNDEILLTLLQLSLNKCSGSISMMLLGRDVVHIRDRLASDFNHTEVEAHTDDIQLYVLAELEGRIQSKKLRLRSQDLKDDIIAKLVHGAKGMFRWVSCQLDYLGELLTDRERRDALSELPPTLPATYERILMKADQSSASVRKLVQKTLLLIRANFCYLSYLLEALPIREDSDTLSTDDLVSEYDIMLNCSSLIRRSADGQKLEFSHFTVQEFLDGIDPTNTTLGFYHTSSPRAGNTLSQTCLRYLMLSDHAQKPRADMEYIESIRVRARTRPLYRYCSIKWVQCVAELSHEEKCDHTGVDDATLELIRALFDSRKSTSLCQWIIDYVDGRVSEYWQYLLLDLPNSAEDLTKSGIVGPWGFDIGAGVNIHDKVLRAPNSREKFDFVTFLTAVLRPSFTPLHMASMLGLPSLCDYLLKQGAKVNLKSDFGTPLHCALGGLDVFLCGDGFISRRPIGKFFSLGNNLRPPVIAQKKTVRLLLAAGARAAACFSTPFQRRTLMGLMHLSSRRMDPFHLVPDLVRAGLTIEAEDLNQMECWLRYNAEMPRLLDEPNERDTYVSLLKCLKSIDGKMDTTTRLYSIIYEFAKTHVFYGGDLTPEIAEVTDTSEDMLKSIIVNNDVMALEEILDNDDEDIQGLIKTVKFNIQGDEWTPVHLACNSGSADVLEMLLKMGIDADPTTPNGRKPIHLAIARNDGDILRILLRQGLSTLAKFSYQGTIWHWAAFQHGNAQVLRLLVTWAPDMDEALQVVSDLGQTPIGVALDRNNREATKLLVNHCRTAAFFKSYSPLYRLAAQLGCLEVVKKLIEVGIRPDGFDVKLGSPLHYIHPKASVPCVELLVEIFPHCYQQRDNGQIPFQSLLARAVHEDVEMNPQVFEVLLPACQDFEAKAMVSDIWPFFCSKALLYIPKDKSGVGWVEQTLAHLVEIGLIKTFEESCGVSVVVPFATELHKVISKHCPRWLTICQGQIHDDMRETVPILNNWKRISLILLKLASMTAYWDSASKDDFVTRLLYHAVLHEDRSLLGILLQKGVDVHQRVDAMSALELACLPVVGISEDTFECLLSYAKANRLNEHNQRLDGHTIVHFVGIRGGYHNSSPWKLEKIHDASVGLNAVTFHSLREPALVCHIREGSLATVEALLRLGANPWLADANGHNAAIGAILRNDTSILKLIDEQSKSRNLATIWDQTWKSPSESISGANAFHLAARTGSMDCMKLYMDEKWLTSLDSVDDSIQTPMHYAARYGQQSIIRFLHDHGCDVNSISRDGKSPLHLAAENGQLGAADELLGLGAEIKIDKHELSPLDYAYRTGNLELINTLKSRSKNAKFSMNQLKRKDIATMSDSFYHHLHKGDLDACEILITSGLSIDSEMRKPCPVTPLMLSLHERMPYMTVEWLLTKGAKVSIVFEKTDMQPYATALEAAIAEKDYHTLLPPLLRRYLQEGGDFSCLKQTPLLVAMERRNYKGLEIFLTELNQLSYNVKLVVNQRALICGKTALHWAADQDSINAATLLIDNGANLELTDFEGYTPLHYAARSGSIKVLELLIKLGACLEPLSSVKRRTPLMLACLFGHVEVLNRLLKFKQNINYDAFGMDLISITLSEADERPQLKICHSLFPRGFDLYRADLADISTIFYVMQSSNHWVLRHIIREYPLCVRIHEIQWSRFKLVQMAWDDIALANITKGYRLVHRCFGRGEPLKVSSSVSCGKDSLLYTAASRGPVTAVENLLSIGIDIETRVCEEGTALGVAIIYGQFDVVKYLVRRRANLAFGSDIGQDCAVMTPHRKMEILQWLLVDRYTDQPKITNVNSIAGEGARDTKGWLGIMQAQVPMKWEWKQRRGESMLYYAHRFQQIKNTLAGKVINVINEIDNGFRKNNW</sequence>
<gene>
    <name evidence="5" type="ORF">SAMD00023353_4100170</name>
</gene>
<feature type="repeat" description="ANK" evidence="3">
    <location>
        <begin position="1041"/>
        <end position="1065"/>
    </location>
</feature>
<feature type="repeat" description="ANK" evidence="3">
    <location>
        <begin position="1623"/>
        <end position="1655"/>
    </location>
</feature>
<dbReference type="STRING" id="77044.A0A1W2TNE0"/>
<feature type="repeat" description="ANK" evidence="3">
    <location>
        <begin position="1590"/>
        <end position="1622"/>
    </location>
</feature>
<evidence type="ECO:0000256" key="1">
    <source>
        <dbReference type="ARBA" id="ARBA00022737"/>
    </source>
</evidence>
<dbReference type="OMA" id="YERILMK"/>
<feature type="repeat" description="ANK" evidence="3">
    <location>
        <begin position="1847"/>
        <end position="1879"/>
    </location>
</feature>
<dbReference type="Proteomes" id="UP000054516">
    <property type="component" value="Unassembled WGS sequence"/>
</dbReference>
<dbReference type="Pfam" id="PF12796">
    <property type="entry name" value="Ank_2"/>
    <property type="match status" value="4"/>
</dbReference>
<dbReference type="PANTHER" id="PTHR24198:SF165">
    <property type="entry name" value="ANKYRIN REPEAT-CONTAINING PROTEIN-RELATED"/>
    <property type="match status" value="1"/>
</dbReference>
<keyword evidence="1" id="KW-0677">Repeat</keyword>
<evidence type="ECO:0000256" key="3">
    <source>
        <dbReference type="PROSITE-ProRule" id="PRU00023"/>
    </source>
</evidence>
<dbReference type="PROSITE" id="PS50297">
    <property type="entry name" value="ANK_REP_REGION"/>
    <property type="match status" value="7"/>
</dbReference>
<keyword evidence="2 3" id="KW-0040">ANK repeat</keyword>
<evidence type="ECO:0000259" key="4">
    <source>
        <dbReference type="Pfam" id="PF24883"/>
    </source>
</evidence>
<organism evidence="5">
    <name type="scientific">Rosellinia necatrix</name>
    <name type="common">White root-rot fungus</name>
    <dbReference type="NCBI Taxonomy" id="77044"/>
    <lineage>
        <taxon>Eukaryota</taxon>
        <taxon>Fungi</taxon>
        <taxon>Dikarya</taxon>
        <taxon>Ascomycota</taxon>
        <taxon>Pezizomycotina</taxon>
        <taxon>Sordariomycetes</taxon>
        <taxon>Xylariomycetidae</taxon>
        <taxon>Xylariales</taxon>
        <taxon>Xylariaceae</taxon>
        <taxon>Rosellinia</taxon>
    </lineage>
</organism>
<dbReference type="Pfam" id="PF24883">
    <property type="entry name" value="NPHP3_N"/>
    <property type="match status" value="1"/>
</dbReference>
<dbReference type="InterPro" id="IPR002110">
    <property type="entry name" value="Ankyrin_rpt"/>
</dbReference>
<evidence type="ECO:0000256" key="2">
    <source>
        <dbReference type="ARBA" id="ARBA00023043"/>
    </source>
</evidence>
<feature type="repeat" description="ANK" evidence="3">
    <location>
        <begin position="757"/>
        <end position="789"/>
    </location>
</feature>
<dbReference type="InterPro" id="IPR036770">
    <property type="entry name" value="Ankyrin_rpt-contain_sf"/>
</dbReference>
<dbReference type="PROSITE" id="PS50088">
    <property type="entry name" value="ANK_REPEAT"/>
    <property type="match status" value="7"/>
</dbReference>
<dbReference type="SMART" id="SM00248">
    <property type="entry name" value="ANK"/>
    <property type="match status" value="20"/>
</dbReference>
<keyword evidence="6" id="KW-1185">Reference proteome</keyword>
<name>A0A1W2TNE0_ROSNE</name>
<dbReference type="SUPFAM" id="SSF48403">
    <property type="entry name" value="Ankyrin repeat"/>
    <property type="match status" value="6"/>
</dbReference>
<evidence type="ECO:0000313" key="6">
    <source>
        <dbReference type="Proteomes" id="UP000054516"/>
    </source>
</evidence>
<feature type="repeat" description="ANK" evidence="3">
    <location>
        <begin position="1880"/>
        <end position="1912"/>
    </location>
</feature>
<dbReference type="EMBL" id="DF977486">
    <property type="protein sequence ID" value="GAP89886.1"/>
    <property type="molecule type" value="Genomic_DNA"/>
</dbReference>
<dbReference type="Pfam" id="PF00023">
    <property type="entry name" value="Ank"/>
    <property type="match status" value="3"/>
</dbReference>
<dbReference type="Gene3D" id="1.25.40.20">
    <property type="entry name" value="Ankyrin repeat-containing domain"/>
    <property type="match status" value="6"/>
</dbReference>
<evidence type="ECO:0000313" key="5">
    <source>
        <dbReference type="EMBL" id="GAP89886.1"/>
    </source>
</evidence>
<proteinExistence type="predicted"/>
<dbReference type="Gene3D" id="3.40.50.300">
    <property type="entry name" value="P-loop containing nucleotide triphosphate hydrolases"/>
    <property type="match status" value="1"/>
</dbReference>
<dbReference type="OrthoDB" id="194358at2759"/>
<feature type="repeat" description="ANK" evidence="3">
    <location>
        <begin position="1008"/>
        <end position="1040"/>
    </location>
</feature>
<dbReference type="InterPro" id="IPR027417">
    <property type="entry name" value="P-loop_NTPase"/>
</dbReference>
<feature type="domain" description="Nephrocystin 3-like N-terminal" evidence="4">
    <location>
        <begin position="225"/>
        <end position="390"/>
    </location>
</feature>
<reference evidence="5" key="1">
    <citation type="submission" date="2016-03" db="EMBL/GenBank/DDBJ databases">
        <title>Draft genome sequence of Rosellinia necatrix.</title>
        <authorList>
            <person name="Kanematsu S."/>
        </authorList>
    </citation>
    <scope>NUCLEOTIDE SEQUENCE [LARGE SCALE GENOMIC DNA]</scope>
    <source>
        <strain evidence="5">W97</strain>
    </source>
</reference>
<dbReference type="InterPro" id="IPR056884">
    <property type="entry name" value="NPHP3-like_N"/>
</dbReference>